<dbReference type="Pfam" id="PF02384">
    <property type="entry name" value="N6_Mtase"/>
    <property type="match status" value="1"/>
</dbReference>
<dbReference type="InterPro" id="IPR038333">
    <property type="entry name" value="T1MK-like_N_sf"/>
</dbReference>
<reference evidence="10" key="1">
    <citation type="submission" date="2022-05" db="EMBL/GenBank/DDBJ databases">
        <title>Draft genome sequence of Clostridium tertium strain CP3 isolated from Peru.</title>
        <authorList>
            <person name="Hurtado R."/>
            <person name="Lima L."/>
            <person name="Sousa T."/>
            <person name="Jaiswal A.K."/>
            <person name="Tiwari S."/>
            <person name="Maturrano L."/>
            <person name="Brenig B."/>
            <person name="Azevedo V."/>
        </authorList>
    </citation>
    <scope>NUCLEOTIDE SEQUENCE</scope>
    <source>
        <strain evidence="10">CP3</strain>
    </source>
</reference>
<comment type="similarity">
    <text evidence="1">Belongs to the N(4)/N(6)-methyltransferase family.</text>
</comment>
<dbReference type="InterPro" id="IPR003356">
    <property type="entry name" value="DNA_methylase_A-5"/>
</dbReference>
<proteinExistence type="inferred from homology"/>
<dbReference type="EC" id="2.1.1.72" evidence="2"/>
<accession>A0A9X4B0N6</accession>
<dbReference type="Gene3D" id="1.20.1260.30">
    <property type="match status" value="1"/>
</dbReference>
<evidence type="ECO:0000313" key="10">
    <source>
        <dbReference type="EMBL" id="MDC4240920.1"/>
    </source>
</evidence>
<comment type="caution">
    <text evidence="10">The sequence shown here is derived from an EMBL/GenBank/DDBJ whole genome shotgun (WGS) entry which is preliminary data.</text>
</comment>
<dbReference type="InterPro" id="IPR029063">
    <property type="entry name" value="SAM-dependent_MTases_sf"/>
</dbReference>
<organism evidence="10 11">
    <name type="scientific">Clostridium tertium</name>
    <dbReference type="NCBI Taxonomy" id="1559"/>
    <lineage>
        <taxon>Bacteria</taxon>
        <taxon>Bacillati</taxon>
        <taxon>Bacillota</taxon>
        <taxon>Clostridia</taxon>
        <taxon>Eubacteriales</taxon>
        <taxon>Clostridiaceae</taxon>
        <taxon>Clostridium</taxon>
    </lineage>
</organism>
<name>A0A9X4B0N6_9CLOT</name>
<evidence type="ECO:0000256" key="6">
    <source>
        <dbReference type="ARBA" id="ARBA00022747"/>
    </source>
</evidence>
<gene>
    <name evidence="10" type="ORF">NE398_12205</name>
</gene>
<dbReference type="PRINTS" id="PR00507">
    <property type="entry name" value="N12N6MTFRASE"/>
</dbReference>
<dbReference type="InterPro" id="IPR051537">
    <property type="entry name" value="DNA_Adenine_Mtase"/>
</dbReference>
<dbReference type="GO" id="GO:0003677">
    <property type="term" value="F:DNA binding"/>
    <property type="evidence" value="ECO:0007669"/>
    <property type="project" value="InterPro"/>
</dbReference>
<comment type="catalytic activity">
    <reaction evidence="7">
        <text>a 2'-deoxyadenosine in DNA + S-adenosyl-L-methionine = an N(6)-methyl-2'-deoxyadenosine in DNA + S-adenosyl-L-homocysteine + H(+)</text>
        <dbReference type="Rhea" id="RHEA:15197"/>
        <dbReference type="Rhea" id="RHEA-COMP:12418"/>
        <dbReference type="Rhea" id="RHEA-COMP:12419"/>
        <dbReference type="ChEBI" id="CHEBI:15378"/>
        <dbReference type="ChEBI" id="CHEBI:57856"/>
        <dbReference type="ChEBI" id="CHEBI:59789"/>
        <dbReference type="ChEBI" id="CHEBI:90615"/>
        <dbReference type="ChEBI" id="CHEBI:90616"/>
        <dbReference type="EC" id="2.1.1.72"/>
    </reaction>
</comment>
<dbReference type="RefSeq" id="WP_272470414.1">
    <property type="nucleotide sequence ID" value="NZ_JAMRYU010000012.1"/>
</dbReference>
<evidence type="ECO:0000256" key="7">
    <source>
        <dbReference type="ARBA" id="ARBA00047942"/>
    </source>
</evidence>
<dbReference type="PROSITE" id="PS00092">
    <property type="entry name" value="N6_MTASE"/>
    <property type="match status" value="1"/>
</dbReference>
<dbReference type="GO" id="GO:0009007">
    <property type="term" value="F:site-specific DNA-methyltransferase (adenine-specific) activity"/>
    <property type="evidence" value="ECO:0007669"/>
    <property type="project" value="UniProtKB-EC"/>
</dbReference>
<dbReference type="GO" id="GO:0032259">
    <property type="term" value="P:methylation"/>
    <property type="evidence" value="ECO:0007669"/>
    <property type="project" value="UniProtKB-KW"/>
</dbReference>
<keyword evidence="3" id="KW-0489">Methyltransferase</keyword>
<dbReference type="Gene3D" id="3.40.50.150">
    <property type="entry name" value="Vaccinia Virus protein VP39"/>
    <property type="match status" value="1"/>
</dbReference>
<evidence type="ECO:0000256" key="3">
    <source>
        <dbReference type="ARBA" id="ARBA00022603"/>
    </source>
</evidence>
<dbReference type="InterPro" id="IPR022749">
    <property type="entry name" value="D12N6_MeTrfase_N"/>
</dbReference>
<feature type="domain" description="N6 adenine-specific DNA methyltransferase N-terminal" evidence="9">
    <location>
        <begin position="4"/>
        <end position="130"/>
    </location>
</feature>
<keyword evidence="5" id="KW-0949">S-adenosyl-L-methionine</keyword>
<evidence type="ECO:0000256" key="1">
    <source>
        <dbReference type="ARBA" id="ARBA00006594"/>
    </source>
</evidence>
<protein>
    <recommendedName>
        <fullName evidence="2">site-specific DNA-methyltransferase (adenine-specific)</fullName>
        <ecNumber evidence="2">2.1.1.72</ecNumber>
    </recommendedName>
</protein>
<sequence length="479" mass="55245">MSVTNVIKSVQDIMRQDAGVDGDAQRISQLVWMIFLKVFDAKEEEWELESDDYTPIVPEELRWSNWAADDEGMTGDELLDFVNNKLFKELKEIELTQYSDPKSFLVKAIFEDSYNYMKSGALIRQVINKLNEIDFTASEDRHLFNDIYENILKDLQSAGNSGEFYTPRPVTKFIIDMLNPKLGEKVADFACGTGGFLTCAIEHMKTQQTTVEDIKLLGKSIIGIEKKPLPHLLATTNLILHDIDVPQIKHDNSLMKNISELKPTEMIDVIAMNPPFGGIEEDTVLSNFPQQFQTKETADLFMTLIMYRLSDNGRAGVVLPDGFLFGEGVKTKIKEKLLNEFNLHTIVRLPQGVFAPYTDINTNILFFDKDKNTDNVWFFEHPLPKGYKKYTKTKPIRVEEFNLEKSWWNNREENQYAWKLSKQDLVNNNFNLDSKNPTSIEVEEVITLDELMYKFNENQSKISDIFAELKKELENSYES</sequence>
<dbReference type="GO" id="GO:0009307">
    <property type="term" value="P:DNA restriction-modification system"/>
    <property type="evidence" value="ECO:0007669"/>
    <property type="project" value="UniProtKB-KW"/>
</dbReference>
<dbReference type="AlphaFoldDB" id="A0A9X4B0N6"/>
<keyword evidence="11" id="KW-1185">Reference proteome</keyword>
<dbReference type="PANTHER" id="PTHR42933">
    <property type="entry name" value="SLR6095 PROTEIN"/>
    <property type="match status" value="1"/>
</dbReference>
<dbReference type="EMBL" id="JAMRYU010000012">
    <property type="protein sequence ID" value="MDC4240920.1"/>
    <property type="molecule type" value="Genomic_DNA"/>
</dbReference>
<evidence type="ECO:0000256" key="4">
    <source>
        <dbReference type="ARBA" id="ARBA00022679"/>
    </source>
</evidence>
<evidence type="ECO:0000313" key="11">
    <source>
        <dbReference type="Proteomes" id="UP001141183"/>
    </source>
</evidence>
<dbReference type="InterPro" id="IPR002052">
    <property type="entry name" value="DNA_methylase_N6_adenine_CS"/>
</dbReference>
<dbReference type="Proteomes" id="UP001141183">
    <property type="component" value="Unassembled WGS sequence"/>
</dbReference>
<keyword evidence="4" id="KW-0808">Transferase</keyword>
<evidence type="ECO:0000256" key="5">
    <source>
        <dbReference type="ARBA" id="ARBA00022691"/>
    </source>
</evidence>
<evidence type="ECO:0000256" key="2">
    <source>
        <dbReference type="ARBA" id="ARBA00011900"/>
    </source>
</evidence>
<evidence type="ECO:0000259" key="8">
    <source>
        <dbReference type="Pfam" id="PF02384"/>
    </source>
</evidence>
<dbReference type="SUPFAM" id="SSF53335">
    <property type="entry name" value="S-adenosyl-L-methionine-dependent methyltransferases"/>
    <property type="match status" value="1"/>
</dbReference>
<evidence type="ECO:0000259" key="9">
    <source>
        <dbReference type="Pfam" id="PF12161"/>
    </source>
</evidence>
<dbReference type="GO" id="GO:0008170">
    <property type="term" value="F:N-methyltransferase activity"/>
    <property type="evidence" value="ECO:0007669"/>
    <property type="project" value="InterPro"/>
</dbReference>
<dbReference type="PANTHER" id="PTHR42933:SF4">
    <property type="entry name" value="TYPE I RESTRICTION ENZYME ECOKI METHYLASE SUBUNIT"/>
    <property type="match status" value="1"/>
</dbReference>
<dbReference type="Pfam" id="PF12161">
    <property type="entry name" value="HsdM_N"/>
    <property type="match status" value="1"/>
</dbReference>
<feature type="domain" description="DNA methylase adenine-specific" evidence="8">
    <location>
        <begin position="140"/>
        <end position="440"/>
    </location>
</feature>
<keyword evidence="6" id="KW-0680">Restriction system</keyword>